<evidence type="ECO:0000313" key="5">
    <source>
        <dbReference type="EMBL" id="SUZ62018.1"/>
    </source>
</evidence>
<evidence type="ECO:0000256" key="1">
    <source>
        <dbReference type="ARBA" id="ARBA00022737"/>
    </source>
</evidence>
<dbReference type="AlphaFoldDB" id="A0A381P725"/>
<dbReference type="EMBL" id="UINC01000842">
    <property type="protein sequence ID" value="SUZ62018.1"/>
    <property type="molecule type" value="Genomic_DNA"/>
</dbReference>
<keyword evidence="4" id="KW-0472">Membrane</keyword>
<sequence length="211" mass="22950">MKLESVIFLITGTCFGLIVGWVLGSQQSVSLQTTNIGEPRVQASPNVNQPVVEPRVVDEQRIQTLVSAAEQSSSDPAPRVTLGNLYFDAEQFEEAVKWYEQALALDPLNVNVSTDLGVGYYYTDQPDRAIAQFEHSLEIDPAHTKTMLNMGVVKAFGQQDLEGAATVWRRLIEVTPDSPEGRAAQQALASLQSAHPDAALVSEEKQPGGVE</sequence>
<protein>
    <submittedName>
        <fullName evidence="5">Uncharacterized protein</fullName>
    </submittedName>
</protein>
<organism evidence="5">
    <name type="scientific">marine metagenome</name>
    <dbReference type="NCBI Taxonomy" id="408172"/>
    <lineage>
        <taxon>unclassified sequences</taxon>
        <taxon>metagenomes</taxon>
        <taxon>ecological metagenomes</taxon>
    </lineage>
</organism>
<keyword evidence="1" id="KW-0677">Repeat</keyword>
<gene>
    <name evidence="5" type="ORF">METZ01_LOCUS14872</name>
</gene>
<keyword evidence="2" id="KW-0802">TPR repeat</keyword>
<dbReference type="InterPro" id="IPR011990">
    <property type="entry name" value="TPR-like_helical_dom_sf"/>
</dbReference>
<dbReference type="SUPFAM" id="SSF48452">
    <property type="entry name" value="TPR-like"/>
    <property type="match status" value="1"/>
</dbReference>
<feature type="region of interest" description="Disordered" evidence="3">
    <location>
        <begin position="179"/>
        <end position="211"/>
    </location>
</feature>
<dbReference type="PANTHER" id="PTHR44943:SF8">
    <property type="entry name" value="TPR REPEAT-CONTAINING PROTEIN MJ0263"/>
    <property type="match status" value="1"/>
</dbReference>
<keyword evidence="4" id="KW-0812">Transmembrane</keyword>
<dbReference type="InterPro" id="IPR019734">
    <property type="entry name" value="TPR_rpt"/>
</dbReference>
<evidence type="ECO:0000256" key="2">
    <source>
        <dbReference type="ARBA" id="ARBA00022803"/>
    </source>
</evidence>
<evidence type="ECO:0000256" key="4">
    <source>
        <dbReference type="SAM" id="Phobius"/>
    </source>
</evidence>
<dbReference type="Gene3D" id="1.25.40.10">
    <property type="entry name" value="Tetratricopeptide repeat domain"/>
    <property type="match status" value="1"/>
</dbReference>
<keyword evidence="4" id="KW-1133">Transmembrane helix</keyword>
<dbReference type="PANTHER" id="PTHR44943">
    <property type="entry name" value="CELLULOSE SYNTHASE OPERON PROTEIN C"/>
    <property type="match status" value="1"/>
</dbReference>
<accession>A0A381P725</accession>
<dbReference type="SMART" id="SM00028">
    <property type="entry name" value="TPR"/>
    <property type="match status" value="2"/>
</dbReference>
<name>A0A381P725_9ZZZZ</name>
<feature type="transmembrane region" description="Helical" evidence="4">
    <location>
        <begin position="6"/>
        <end position="24"/>
    </location>
</feature>
<dbReference type="PROSITE" id="PS50005">
    <property type="entry name" value="TPR"/>
    <property type="match status" value="2"/>
</dbReference>
<evidence type="ECO:0000256" key="3">
    <source>
        <dbReference type="SAM" id="MobiDB-lite"/>
    </source>
</evidence>
<reference evidence="5" key="1">
    <citation type="submission" date="2018-05" db="EMBL/GenBank/DDBJ databases">
        <authorList>
            <person name="Lanie J.A."/>
            <person name="Ng W.-L."/>
            <person name="Kazmierczak K.M."/>
            <person name="Andrzejewski T.M."/>
            <person name="Davidsen T.M."/>
            <person name="Wayne K.J."/>
            <person name="Tettelin H."/>
            <person name="Glass J.I."/>
            <person name="Rusch D."/>
            <person name="Podicherti R."/>
            <person name="Tsui H.-C.T."/>
            <person name="Winkler M.E."/>
        </authorList>
    </citation>
    <scope>NUCLEOTIDE SEQUENCE</scope>
</reference>
<proteinExistence type="predicted"/>
<feature type="compositionally biased region" description="Low complexity" evidence="3">
    <location>
        <begin position="183"/>
        <end position="194"/>
    </location>
</feature>
<feature type="compositionally biased region" description="Basic and acidic residues" evidence="3">
    <location>
        <begin position="202"/>
        <end position="211"/>
    </location>
</feature>
<dbReference type="Pfam" id="PF13414">
    <property type="entry name" value="TPR_11"/>
    <property type="match status" value="1"/>
</dbReference>
<dbReference type="PROSITE" id="PS50293">
    <property type="entry name" value="TPR_REGION"/>
    <property type="match status" value="1"/>
</dbReference>
<dbReference type="InterPro" id="IPR051685">
    <property type="entry name" value="Ycf3/AcsC/BcsC/TPR_MFPF"/>
</dbReference>